<organism evidence="4 5">
    <name type="scientific">Agaricus bisporus var. burnettii</name>
    <dbReference type="NCBI Taxonomy" id="192524"/>
    <lineage>
        <taxon>Eukaryota</taxon>
        <taxon>Fungi</taxon>
        <taxon>Dikarya</taxon>
        <taxon>Basidiomycota</taxon>
        <taxon>Agaricomycotina</taxon>
        <taxon>Agaricomycetes</taxon>
        <taxon>Agaricomycetidae</taxon>
        <taxon>Agaricales</taxon>
        <taxon>Agaricineae</taxon>
        <taxon>Agaricaceae</taxon>
        <taxon>Agaricus</taxon>
    </lineage>
</organism>
<dbReference type="AlphaFoldDB" id="A0A8H7EXF7"/>
<dbReference type="InterPro" id="IPR056884">
    <property type="entry name" value="NPHP3-like_N"/>
</dbReference>
<feature type="domain" description="Nephrocystin 3-like N-terminal" evidence="3">
    <location>
        <begin position="94"/>
        <end position="259"/>
    </location>
</feature>
<evidence type="ECO:0000313" key="5">
    <source>
        <dbReference type="Proteomes" id="UP000629468"/>
    </source>
</evidence>
<dbReference type="PANTHER" id="PTHR10039:SF15">
    <property type="entry name" value="NACHT DOMAIN-CONTAINING PROTEIN"/>
    <property type="match status" value="1"/>
</dbReference>
<dbReference type="PANTHER" id="PTHR10039">
    <property type="entry name" value="AMELOGENIN"/>
    <property type="match status" value="1"/>
</dbReference>
<dbReference type="Pfam" id="PF24883">
    <property type="entry name" value="NPHP3_N"/>
    <property type="match status" value="1"/>
</dbReference>
<gene>
    <name evidence="4" type="ORF">Agabi119p4_9537</name>
</gene>
<accession>A0A8H7EXF7</accession>
<proteinExistence type="predicted"/>
<feature type="region of interest" description="Disordered" evidence="2">
    <location>
        <begin position="655"/>
        <end position="685"/>
    </location>
</feature>
<evidence type="ECO:0000256" key="2">
    <source>
        <dbReference type="SAM" id="MobiDB-lite"/>
    </source>
</evidence>
<comment type="caution">
    <text evidence="4">The sequence shown here is derived from an EMBL/GenBank/DDBJ whole genome shotgun (WGS) entry which is preliminary data.</text>
</comment>
<feature type="compositionally biased region" description="Low complexity" evidence="2">
    <location>
        <begin position="655"/>
        <end position="666"/>
    </location>
</feature>
<protein>
    <recommendedName>
        <fullName evidence="3">Nephrocystin 3-like N-terminal domain-containing protein</fullName>
    </recommendedName>
</protein>
<reference evidence="4 5" key="1">
    <citation type="journal article" name="Sci. Rep.">
        <title>Telomere-to-telomere assembled and centromere annotated genomes of the two main subspecies of the button mushroom Agaricus bisporus reveal especially polymorphic chromosome ends.</title>
        <authorList>
            <person name="Sonnenberg A.S.M."/>
            <person name="Sedaghat-Telgerd N."/>
            <person name="Lavrijssen B."/>
            <person name="Ohm R.A."/>
            <person name="Hendrickx P.M."/>
            <person name="Scholtmeijer K."/>
            <person name="Baars J.J.P."/>
            <person name="van Peer A."/>
        </authorList>
    </citation>
    <scope>NUCLEOTIDE SEQUENCE [LARGE SCALE GENOMIC DNA]</scope>
    <source>
        <strain evidence="4 5">H119_p4</strain>
    </source>
</reference>
<dbReference type="EMBL" id="JABXXO010000013">
    <property type="protein sequence ID" value="KAF7761545.1"/>
    <property type="molecule type" value="Genomic_DNA"/>
</dbReference>
<dbReference type="Gene3D" id="3.40.50.300">
    <property type="entry name" value="P-loop containing nucleotide triphosphate hydrolases"/>
    <property type="match status" value="1"/>
</dbReference>
<dbReference type="Proteomes" id="UP000629468">
    <property type="component" value="Unassembled WGS sequence"/>
</dbReference>
<sequence>MPFFAQASNFVINGGQFVDTTNHIHHHHHGLQLLLGSTIPQAAYDSSARQHAPSCHPNTREQYIKDITSWVHAHNVALPGSEEQGSNQDGIHLSSLLWVNGAAGVGKSAVAQTCAVTLQKTLELGAAFFISSPNRHNDPDKFFTSIAYQLATRLRPATSLYGSVLEEVVRRDPSILTKSPAVQFRELIAAPLLDILSGQSQEGVPVSDAPLQRHQRAVIIIDGLDECARIEAQCEILRIISQATLDYPDLPLVWAVFSRPEPHIELTIKRFAPLWWNVSLPISQSTYKDIEIYLIDNFARIQKQYQLTSPGYAVDDWPSKKQIKTLTDRSAGLFIYAATIVRFFDDPRLVEREKQLYNLLLPSSIRQQSASATANSPLTQLDSFYTLVMNHIPHHNLSYSRNILFILANELYTGSLTVNRISNLLGYSISTTLSVINSLRSVLVLENEIGSSEGKSSHYQPQKEVKIAAYHYSFIEYLRTPQRSGQFCVFDDECRVFWSQRCLQIISEFNTDDVEAITLSHWISSDFEDEGAAKSNKLQTQKDLLIEASCSLLGSYAQIPNLHNYSNLINPLLTLDFRKIAIAAGINVRHLVMSLKEDELKYLMEQFSLFEVHHRTPKLIRERLPLLNTITQHYYHLSHKFYSIINRSSTASSANSAEHSSSLSSSQPPPLSSNPGGTTEPPRVLPTYELGAVKGEHTKVYLYPECGNFGISYHICLSAEELEEPYRFPAHTGEKN</sequence>
<keyword evidence="1" id="KW-0677">Repeat</keyword>
<name>A0A8H7EXF7_AGABI</name>
<dbReference type="InterPro" id="IPR027417">
    <property type="entry name" value="P-loop_NTPase"/>
</dbReference>
<evidence type="ECO:0000259" key="3">
    <source>
        <dbReference type="Pfam" id="PF24883"/>
    </source>
</evidence>
<evidence type="ECO:0000256" key="1">
    <source>
        <dbReference type="ARBA" id="ARBA00022737"/>
    </source>
</evidence>
<evidence type="ECO:0000313" key="4">
    <source>
        <dbReference type="EMBL" id="KAF7761545.1"/>
    </source>
</evidence>